<protein>
    <recommendedName>
        <fullName evidence="3">thioredoxin-dependent peroxiredoxin</fullName>
        <ecNumber evidence="3">1.11.1.24</ecNumber>
    </recommendedName>
    <alternativeName>
        <fullName evidence="11">Bacterioferritin comigratory protein</fullName>
    </alternativeName>
    <alternativeName>
        <fullName evidence="9">Thioredoxin peroxidase</fullName>
    </alternativeName>
</protein>
<accession>A0A1H9SJB8</accession>
<evidence type="ECO:0000256" key="1">
    <source>
        <dbReference type="ARBA" id="ARBA00003330"/>
    </source>
</evidence>
<dbReference type="InterPro" id="IPR013766">
    <property type="entry name" value="Thioredoxin_domain"/>
</dbReference>
<comment type="function">
    <text evidence="1">Thiol-specific peroxidase that catalyzes the reduction of hydrogen peroxide and organic hydroperoxides to water and alcohols, respectively. Plays a role in cell protection against oxidative stress by detoxifying peroxides and as sensor of hydrogen peroxide-mediated signaling events.</text>
</comment>
<dbReference type="CDD" id="cd03017">
    <property type="entry name" value="PRX_BCP"/>
    <property type="match status" value="1"/>
</dbReference>
<evidence type="ECO:0000256" key="7">
    <source>
        <dbReference type="ARBA" id="ARBA00023157"/>
    </source>
</evidence>
<dbReference type="NCBIfam" id="NF006960">
    <property type="entry name" value="PRK09437.1"/>
    <property type="match status" value="1"/>
</dbReference>
<dbReference type="Proteomes" id="UP000198929">
    <property type="component" value="Unassembled WGS sequence"/>
</dbReference>
<dbReference type="GO" id="GO:0005737">
    <property type="term" value="C:cytoplasm"/>
    <property type="evidence" value="ECO:0007669"/>
    <property type="project" value="TreeGrafter"/>
</dbReference>
<evidence type="ECO:0000256" key="6">
    <source>
        <dbReference type="ARBA" id="ARBA00023002"/>
    </source>
</evidence>
<dbReference type="GO" id="GO:0034599">
    <property type="term" value="P:cellular response to oxidative stress"/>
    <property type="evidence" value="ECO:0007669"/>
    <property type="project" value="TreeGrafter"/>
</dbReference>
<evidence type="ECO:0000256" key="8">
    <source>
        <dbReference type="ARBA" id="ARBA00023284"/>
    </source>
</evidence>
<proteinExistence type="inferred from homology"/>
<evidence type="ECO:0000256" key="3">
    <source>
        <dbReference type="ARBA" id="ARBA00013017"/>
    </source>
</evidence>
<sequence length="158" mass="17077">MSESSRLLVGDSAPAFTLLNDEGTSVSLSDFSGQRVLVYFYPRANTPGCTTEACDFRDNLTQFNEADVTVIGISPDSPEKSAKFRADHDLTFVLLSDPDKKVMAAWGAFGEKKNYGKVVHGVIRSTFLVGADGAIESAQYNVKATGHVGRLLRDLPLS</sequence>
<dbReference type="PROSITE" id="PS51352">
    <property type="entry name" value="THIOREDOXIN_2"/>
    <property type="match status" value="1"/>
</dbReference>
<dbReference type="STRING" id="1121357.SAMN05661109_01144"/>
<keyword evidence="4" id="KW-0575">Peroxidase</keyword>
<dbReference type="PANTHER" id="PTHR42801:SF4">
    <property type="entry name" value="AHPC_TSA FAMILY PROTEIN"/>
    <property type="match status" value="1"/>
</dbReference>
<dbReference type="AlphaFoldDB" id="A0A1H9SJB8"/>
<keyword evidence="8" id="KW-0676">Redox-active center</keyword>
<dbReference type="InterPro" id="IPR036249">
    <property type="entry name" value="Thioredoxin-like_sf"/>
</dbReference>
<dbReference type="EMBL" id="FOGQ01000004">
    <property type="protein sequence ID" value="SER85062.1"/>
    <property type="molecule type" value="Genomic_DNA"/>
</dbReference>
<feature type="domain" description="Thioredoxin" evidence="14">
    <location>
        <begin position="7"/>
        <end position="158"/>
    </location>
</feature>
<evidence type="ECO:0000256" key="13">
    <source>
        <dbReference type="PIRSR" id="PIRSR000239-1"/>
    </source>
</evidence>
<dbReference type="RefSeq" id="WP_092257501.1">
    <property type="nucleotide sequence ID" value="NZ_CP047199.1"/>
</dbReference>
<keyword evidence="6" id="KW-0560">Oxidoreductase</keyword>
<dbReference type="InterPro" id="IPR000866">
    <property type="entry name" value="AhpC/TSA"/>
</dbReference>
<feature type="active site" description="Cysteine sulfenic acid (-SOH) intermediate; for peroxidase activity" evidence="13">
    <location>
        <position position="49"/>
    </location>
</feature>
<dbReference type="PIRSF" id="PIRSF000239">
    <property type="entry name" value="AHPC"/>
    <property type="match status" value="1"/>
</dbReference>
<reference evidence="16" key="1">
    <citation type="submission" date="2016-10" db="EMBL/GenBank/DDBJ databases">
        <authorList>
            <person name="Varghese N."/>
            <person name="Submissions S."/>
        </authorList>
    </citation>
    <scope>NUCLEOTIDE SEQUENCE [LARGE SCALE GENOMIC DNA]</scope>
    <source>
        <strain evidence="16">DSM 20524</strain>
    </source>
</reference>
<evidence type="ECO:0000256" key="10">
    <source>
        <dbReference type="ARBA" id="ARBA00038489"/>
    </source>
</evidence>
<keyword evidence="16" id="KW-1185">Reference proteome</keyword>
<organism evidence="15 16">
    <name type="scientific">Corynebacterium cystitidis DSM 20524</name>
    <dbReference type="NCBI Taxonomy" id="1121357"/>
    <lineage>
        <taxon>Bacteria</taxon>
        <taxon>Bacillati</taxon>
        <taxon>Actinomycetota</taxon>
        <taxon>Actinomycetes</taxon>
        <taxon>Mycobacteriales</taxon>
        <taxon>Corynebacteriaceae</taxon>
        <taxon>Corynebacterium</taxon>
    </lineage>
</organism>
<dbReference type="EC" id="1.11.1.24" evidence="3"/>
<dbReference type="GO" id="GO:0008379">
    <property type="term" value="F:thioredoxin peroxidase activity"/>
    <property type="evidence" value="ECO:0007669"/>
    <property type="project" value="TreeGrafter"/>
</dbReference>
<dbReference type="Pfam" id="PF00578">
    <property type="entry name" value="AhpC-TSA"/>
    <property type="match status" value="1"/>
</dbReference>
<evidence type="ECO:0000256" key="2">
    <source>
        <dbReference type="ARBA" id="ARBA00011245"/>
    </source>
</evidence>
<dbReference type="Gene3D" id="3.40.30.10">
    <property type="entry name" value="Glutaredoxin"/>
    <property type="match status" value="1"/>
</dbReference>
<evidence type="ECO:0000259" key="14">
    <source>
        <dbReference type="PROSITE" id="PS51352"/>
    </source>
</evidence>
<dbReference type="PANTHER" id="PTHR42801">
    <property type="entry name" value="THIOREDOXIN-DEPENDENT PEROXIDE REDUCTASE"/>
    <property type="match status" value="1"/>
</dbReference>
<comment type="subunit">
    <text evidence="2">Monomer.</text>
</comment>
<dbReference type="SUPFAM" id="SSF52833">
    <property type="entry name" value="Thioredoxin-like"/>
    <property type="match status" value="1"/>
</dbReference>
<dbReference type="FunFam" id="3.40.30.10:FF:000007">
    <property type="entry name" value="Thioredoxin-dependent thiol peroxidase"/>
    <property type="match status" value="1"/>
</dbReference>
<dbReference type="InterPro" id="IPR050924">
    <property type="entry name" value="Peroxiredoxin_BCP/PrxQ"/>
</dbReference>
<evidence type="ECO:0000256" key="12">
    <source>
        <dbReference type="ARBA" id="ARBA00049091"/>
    </source>
</evidence>
<evidence type="ECO:0000256" key="4">
    <source>
        <dbReference type="ARBA" id="ARBA00022559"/>
    </source>
</evidence>
<name>A0A1H9SJB8_9CORY</name>
<gene>
    <name evidence="15" type="ORF">SAMN05661109_01144</name>
</gene>
<keyword evidence="5" id="KW-0049">Antioxidant</keyword>
<dbReference type="GO" id="GO:0045454">
    <property type="term" value="P:cell redox homeostasis"/>
    <property type="evidence" value="ECO:0007669"/>
    <property type="project" value="TreeGrafter"/>
</dbReference>
<evidence type="ECO:0000256" key="11">
    <source>
        <dbReference type="ARBA" id="ARBA00041373"/>
    </source>
</evidence>
<evidence type="ECO:0000256" key="9">
    <source>
        <dbReference type="ARBA" id="ARBA00032824"/>
    </source>
</evidence>
<evidence type="ECO:0000313" key="16">
    <source>
        <dbReference type="Proteomes" id="UP000198929"/>
    </source>
</evidence>
<evidence type="ECO:0000313" key="15">
    <source>
        <dbReference type="EMBL" id="SER85062.1"/>
    </source>
</evidence>
<comment type="similarity">
    <text evidence="10">Belongs to the peroxiredoxin family. BCP/PrxQ subfamily.</text>
</comment>
<dbReference type="InterPro" id="IPR024706">
    <property type="entry name" value="Peroxiredoxin_AhpC-typ"/>
</dbReference>
<comment type="catalytic activity">
    <reaction evidence="12">
        <text>a hydroperoxide + [thioredoxin]-dithiol = an alcohol + [thioredoxin]-disulfide + H2O</text>
        <dbReference type="Rhea" id="RHEA:62620"/>
        <dbReference type="Rhea" id="RHEA-COMP:10698"/>
        <dbReference type="Rhea" id="RHEA-COMP:10700"/>
        <dbReference type="ChEBI" id="CHEBI:15377"/>
        <dbReference type="ChEBI" id="CHEBI:29950"/>
        <dbReference type="ChEBI" id="CHEBI:30879"/>
        <dbReference type="ChEBI" id="CHEBI:35924"/>
        <dbReference type="ChEBI" id="CHEBI:50058"/>
        <dbReference type="EC" id="1.11.1.24"/>
    </reaction>
</comment>
<keyword evidence="7" id="KW-1015">Disulfide bond</keyword>
<evidence type="ECO:0000256" key="5">
    <source>
        <dbReference type="ARBA" id="ARBA00022862"/>
    </source>
</evidence>